<dbReference type="Pfam" id="PF00069">
    <property type="entry name" value="Pkinase"/>
    <property type="match status" value="1"/>
</dbReference>
<evidence type="ECO:0000259" key="1">
    <source>
        <dbReference type="PROSITE" id="PS50011"/>
    </source>
</evidence>
<dbReference type="PROSITE" id="PS50011">
    <property type="entry name" value="PROTEIN_KINASE_DOM"/>
    <property type="match status" value="1"/>
</dbReference>
<name>A0A1L7T9X0_FUSMA</name>
<proteinExistence type="predicted"/>
<dbReference type="VEuPathDB" id="FungiDB:FMAN_07044"/>
<dbReference type="EMBL" id="FCQH01000005">
    <property type="protein sequence ID" value="CVK92027.1"/>
    <property type="molecule type" value="Genomic_DNA"/>
</dbReference>
<gene>
    <name evidence="2" type="ORF">FMAN_07044</name>
</gene>
<dbReference type="InterPro" id="IPR000719">
    <property type="entry name" value="Prot_kinase_dom"/>
</dbReference>
<dbReference type="GO" id="GO:0004672">
    <property type="term" value="F:protein kinase activity"/>
    <property type="evidence" value="ECO:0007669"/>
    <property type="project" value="InterPro"/>
</dbReference>
<dbReference type="Gene3D" id="1.10.510.10">
    <property type="entry name" value="Transferase(Phosphotransferase) domain 1"/>
    <property type="match status" value="1"/>
</dbReference>
<dbReference type="RefSeq" id="XP_041681267.1">
    <property type="nucleotide sequence ID" value="XM_041830623.1"/>
</dbReference>
<evidence type="ECO:0000313" key="2">
    <source>
        <dbReference type="EMBL" id="CVK92027.1"/>
    </source>
</evidence>
<feature type="domain" description="Protein kinase" evidence="1">
    <location>
        <begin position="165"/>
        <end position="340"/>
    </location>
</feature>
<dbReference type="SUPFAM" id="SSF56112">
    <property type="entry name" value="Protein kinase-like (PK-like)"/>
    <property type="match status" value="1"/>
</dbReference>
<organism evidence="2 3">
    <name type="scientific">Fusarium mangiferae</name>
    <name type="common">Mango malformation disease fungus</name>
    <dbReference type="NCBI Taxonomy" id="192010"/>
    <lineage>
        <taxon>Eukaryota</taxon>
        <taxon>Fungi</taxon>
        <taxon>Dikarya</taxon>
        <taxon>Ascomycota</taxon>
        <taxon>Pezizomycotina</taxon>
        <taxon>Sordariomycetes</taxon>
        <taxon>Hypocreomycetidae</taxon>
        <taxon>Hypocreales</taxon>
        <taxon>Nectriaceae</taxon>
        <taxon>Fusarium</taxon>
        <taxon>Fusarium fujikuroi species complex</taxon>
    </lineage>
</organism>
<keyword evidence="3" id="KW-1185">Reference proteome</keyword>
<dbReference type="GeneID" id="65086307"/>
<accession>A0A1L7T9X0</accession>
<protein>
    <recommendedName>
        <fullName evidence="1">Protein kinase domain-containing protein</fullName>
    </recommendedName>
</protein>
<dbReference type="AlphaFoldDB" id="A0A1L7T9X0"/>
<reference evidence="3" key="1">
    <citation type="journal article" date="2016" name="Genome Biol. Evol.">
        <title>Comparative 'omics' of the Fusarium fujikuroi species complex highlights differences in genetic potential and metabolite synthesis.</title>
        <authorList>
            <person name="Niehaus E.-M."/>
            <person name="Muensterkoetter M."/>
            <person name="Proctor R.H."/>
            <person name="Brown D.W."/>
            <person name="Sharon A."/>
            <person name="Idan Y."/>
            <person name="Oren-Young L."/>
            <person name="Sieber C.M."/>
            <person name="Novak O."/>
            <person name="Pencik A."/>
            <person name="Tarkowska D."/>
            <person name="Hromadova K."/>
            <person name="Freeman S."/>
            <person name="Maymon M."/>
            <person name="Elazar M."/>
            <person name="Youssef S.A."/>
            <person name="El-Shabrawy E.S.M."/>
            <person name="Shalaby A.B.A."/>
            <person name="Houterman P."/>
            <person name="Brock N.L."/>
            <person name="Burkhardt I."/>
            <person name="Tsavkelova E.A."/>
            <person name="Dickschat J.S."/>
            <person name="Galuszka P."/>
            <person name="Gueldener U."/>
            <person name="Tudzynski B."/>
        </authorList>
    </citation>
    <scope>NUCLEOTIDE SEQUENCE [LARGE SCALE GENOMIC DNA]</scope>
    <source>
        <strain evidence="3">MRC7560</strain>
    </source>
</reference>
<sequence length="340" mass="38482">MAFETSNNALSSSQTPPAWSVILFTFSDRNTDSELAVMCNNKRFIIRLSADTFSKSPKLKDRYLFFLQVAEEFELDGVTVEDFWDWIVDPLLPIFQELSTPDQADLQTLHGFFNPETFVYTFQTVSDDRIPYLDRDAQHQSLFGISVPAELCASWKTFDPSEVRICQEKVIGPPSHTPRKALLNDGTIAFLKLVRRGDKQSLKNELDTYGKIDRAELDNKMRISRLHGLVRNNDGVTFGLLLTYIDCGRVTLSCALKPETEVSLRAKWAAQIQEAIIQLHDAGIVWGDAKPDNILIDVNEDAWLIDFGGGYTEGWVPKILVGTVEGDRIALEKILEYIRN</sequence>
<dbReference type="GO" id="GO:0005524">
    <property type="term" value="F:ATP binding"/>
    <property type="evidence" value="ECO:0007669"/>
    <property type="project" value="InterPro"/>
</dbReference>
<dbReference type="Proteomes" id="UP000184255">
    <property type="component" value="Unassembled WGS sequence"/>
</dbReference>
<comment type="caution">
    <text evidence="2">The sequence shown here is derived from an EMBL/GenBank/DDBJ whole genome shotgun (WGS) entry which is preliminary data.</text>
</comment>
<evidence type="ECO:0000313" key="3">
    <source>
        <dbReference type="Proteomes" id="UP000184255"/>
    </source>
</evidence>
<dbReference type="InterPro" id="IPR011009">
    <property type="entry name" value="Kinase-like_dom_sf"/>
</dbReference>